<evidence type="ECO:0000313" key="2">
    <source>
        <dbReference type="Proteomes" id="UP000247345"/>
    </source>
</evidence>
<comment type="caution">
    <text evidence="1">The sequence shown here is derived from an EMBL/GenBank/DDBJ whole genome shotgun (WGS) entry which is preliminary data.</text>
</comment>
<keyword evidence="2" id="KW-1185">Reference proteome</keyword>
<dbReference type="AlphaFoldDB" id="A0A2P6C6W1"/>
<organism evidence="1 2">
    <name type="scientific">Polaribacter butkevichii</name>
    <dbReference type="NCBI Taxonomy" id="218490"/>
    <lineage>
        <taxon>Bacteria</taxon>
        <taxon>Pseudomonadati</taxon>
        <taxon>Bacteroidota</taxon>
        <taxon>Flavobacteriia</taxon>
        <taxon>Flavobacteriales</taxon>
        <taxon>Flavobacteriaceae</taxon>
    </lineage>
</organism>
<accession>A0A2P6C6W1</accession>
<reference evidence="1 2" key="1">
    <citation type="submission" date="2016-12" db="EMBL/GenBank/DDBJ databases">
        <title>Trade-off between light-utilization and light-protection in marine flavobacteria.</title>
        <authorList>
            <person name="Kumagai Y."/>
            <person name="Yoshizawa S."/>
            <person name="Kogure K."/>
            <person name="Iwasaki W."/>
        </authorList>
    </citation>
    <scope>NUCLEOTIDE SEQUENCE [LARGE SCALE GENOMIC DNA]</scope>
    <source>
        <strain evidence="1 2">KCTC 12100</strain>
    </source>
</reference>
<name>A0A2P6C6W1_9FLAO</name>
<proteinExistence type="predicted"/>
<dbReference type="EMBL" id="MSCK01000002">
    <property type="protein sequence ID" value="PQJ68668.1"/>
    <property type="molecule type" value="Genomic_DNA"/>
</dbReference>
<protein>
    <submittedName>
        <fullName evidence="1">Uncharacterized protein</fullName>
    </submittedName>
</protein>
<gene>
    <name evidence="1" type="ORF">BTO14_11470</name>
</gene>
<evidence type="ECO:0000313" key="1">
    <source>
        <dbReference type="EMBL" id="PQJ68668.1"/>
    </source>
</evidence>
<dbReference type="Proteomes" id="UP000247345">
    <property type="component" value="Unassembled WGS sequence"/>
</dbReference>
<sequence length="113" mass="13115">NPALADFPTEYHSNWQWWDAMTNSNAIILDDLPKMTPIVRVVDDWFKNRRLGLVFEAKVGKGKIIISGIDLHTNLESRLEAKQLLYSLKKYMTTVKFNPEVSLEINQIKKLLK</sequence>
<feature type="non-terminal residue" evidence="1">
    <location>
        <position position="1"/>
    </location>
</feature>